<evidence type="ECO:0000313" key="2">
    <source>
        <dbReference type="EMBL" id="OUE24105.1"/>
    </source>
</evidence>
<feature type="region of interest" description="Disordered" evidence="1">
    <location>
        <begin position="91"/>
        <end position="111"/>
    </location>
</feature>
<feature type="compositionally biased region" description="Polar residues" evidence="1">
    <location>
        <begin position="95"/>
        <end position="105"/>
    </location>
</feature>
<evidence type="ECO:0000313" key="3">
    <source>
        <dbReference type="Proteomes" id="UP000195011"/>
    </source>
</evidence>
<feature type="region of interest" description="Disordered" evidence="1">
    <location>
        <begin position="1"/>
        <end position="75"/>
    </location>
</feature>
<sequence length="205" mass="20687">MSPSVSALGRSAMTSANESTSVGAVRAATRAGQVAGVSRRKRSMDGRMSIQPPLCSVPSTNSRVSGTSTTSAPCASRSRTACSMSAVVSARPGFSGSSSNDQRTTPIRFPASASVRRPATYASVGCWSATSVSGSAGSRPASTSMRSAASATVVVIGPTTSCRGERGTTPAVLVRPIVGRNPTRLWCAAGPSTDPHESVPRPAGA</sequence>
<accession>A0A251YIM3</accession>
<dbReference type="Proteomes" id="UP000195011">
    <property type="component" value="Unassembled WGS sequence"/>
</dbReference>
<dbReference type="EMBL" id="MDJY01000034">
    <property type="protein sequence ID" value="OUE24105.1"/>
    <property type="molecule type" value="Genomic_DNA"/>
</dbReference>
<evidence type="ECO:0000256" key="1">
    <source>
        <dbReference type="SAM" id="MobiDB-lite"/>
    </source>
</evidence>
<feature type="compositionally biased region" description="Polar residues" evidence="1">
    <location>
        <begin position="57"/>
        <end position="75"/>
    </location>
</feature>
<feature type="compositionally biased region" description="Polar residues" evidence="1">
    <location>
        <begin position="12"/>
        <end position="22"/>
    </location>
</feature>
<name>A0A251YIM3_9MICO</name>
<organism evidence="2 3">
    <name type="scientific">Clavibacter michiganensis</name>
    <dbReference type="NCBI Taxonomy" id="28447"/>
    <lineage>
        <taxon>Bacteria</taxon>
        <taxon>Bacillati</taxon>
        <taxon>Actinomycetota</taxon>
        <taxon>Actinomycetes</taxon>
        <taxon>Micrococcales</taxon>
        <taxon>Microbacteriaceae</taxon>
        <taxon>Clavibacter</taxon>
    </lineage>
</organism>
<proteinExistence type="predicted"/>
<reference evidence="2 3" key="1">
    <citation type="submission" date="2016-08" db="EMBL/GenBank/DDBJ databases">
        <title>Genome sequence of Clavibacter michiganensis spp strain CFBP8017.</title>
        <authorList>
            <person name="Thapa S.P."/>
            <person name="Coaker G."/>
            <person name="Jacques M.-A."/>
        </authorList>
    </citation>
    <scope>NUCLEOTIDE SEQUENCE [LARGE SCALE GENOMIC DNA]</scope>
    <source>
        <strain evidence="2">CFBP8017</strain>
    </source>
</reference>
<comment type="caution">
    <text evidence="2">The sequence shown here is derived from an EMBL/GenBank/DDBJ whole genome shotgun (WGS) entry which is preliminary data.</text>
</comment>
<protein>
    <submittedName>
        <fullName evidence="2">Uncharacterized protein</fullName>
    </submittedName>
</protein>
<gene>
    <name evidence="2" type="ORF">BFL36_06955</name>
</gene>
<dbReference type="AlphaFoldDB" id="A0A251YIM3"/>